<accession>A0A6L6QB37</accession>
<dbReference type="OrthoDB" id="9152304at2"/>
<dbReference type="Gene3D" id="2.60.120.10">
    <property type="entry name" value="Jelly Rolls"/>
    <property type="match status" value="1"/>
</dbReference>
<sequence length="209" mass="24172">MNQHFLKLRQHFKADMMARYAVDEQLFDAASRAIEPLAVPFAVRRGELLQRVGQTAREVFWLTGGVSRVGYVSEGGNEVTMRFATEGHIANAYEDLLEYRGEQPSRSFIVAETSVQGYRFDWEQMSQLRSRDPALMAYMVRLLEFAVGCQARRFITHTASSAEERLLNFREEYSQLERRISQKVLASYLQITPAYLSQLMRREQMQEAA</sequence>
<comment type="caution">
    <text evidence="1">The sequence shown here is derived from an EMBL/GenBank/DDBJ whole genome shotgun (WGS) entry which is preliminary data.</text>
</comment>
<evidence type="ECO:0000313" key="1">
    <source>
        <dbReference type="EMBL" id="MTW09698.1"/>
    </source>
</evidence>
<dbReference type="Proteomes" id="UP000472320">
    <property type="component" value="Unassembled WGS sequence"/>
</dbReference>
<dbReference type="RefSeq" id="WP_155452654.1">
    <property type="nucleotide sequence ID" value="NZ_WNKX01000002.1"/>
</dbReference>
<reference evidence="1 2" key="1">
    <citation type="submission" date="2019-11" db="EMBL/GenBank/DDBJ databases">
        <title>Type strains purchased from KCTC, JCM and DSMZ.</title>
        <authorList>
            <person name="Lu H."/>
        </authorList>
    </citation>
    <scope>NUCLEOTIDE SEQUENCE [LARGE SCALE GENOMIC DNA]</scope>
    <source>
        <strain evidence="1 2">JCM 31587</strain>
    </source>
</reference>
<keyword evidence="2" id="KW-1185">Reference proteome</keyword>
<dbReference type="InterPro" id="IPR018490">
    <property type="entry name" value="cNMP-bd_dom_sf"/>
</dbReference>
<dbReference type="AlphaFoldDB" id="A0A6L6QB37"/>
<name>A0A6L6QB37_9BURK</name>
<proteinExistence type="predicted"/>
<organism evidence="1 2">
    <name type="scientific">Massilia eburnea</name>
    <dbReference type="NCBI Taxonomy" id="1776165"/>
    <lineage>
        <taxon>Bacteria</taxon>
        <taxon>Pseudomonadati</taxon>
        <taxon>Pseudomonadota</taxon>
        <taxon>Betaproteobacteria</taxon>
        <taxon>Burkholderiales</taxon>
        <taxon>Oxalobacteraceae</taxon>
        <taxon>Telluria group</taxon>
        <taxon>Massilia</taxon>
    </lineage>
</organism>
<evidence type="ECO:0000313" key="2">
    <source>
        <dbReference type="Proteomes" id="UP000472320"/>
    </source>
</evidence>
<dbReference type="EMBL" id="WNKX01000002">
    <property type="protein sequence ID" value="MTW09698.1"/>
    <property type="molecule type" value="Genomic_DNA"/>
</dbReference>
<dbReference type="InterPro" id="IPR014710">
    <property type="entry name" value="RmlC-like_jellyroll"/>
</dbReference>
<dbReference type="SUPFAM" id="SSF51206">
    <property type="entry name" value="cAMP-binding domain-like"/>
    <property type="match status" value="1"/>
</dbReference>
<protein>
    <submittedName>
        <fullName evidence="1">Crp/Fnr family transcriptional regulator</fullName>
    </submittedName>
</protein>
<gene>
    <name evidence="1" type="ORF">GM658_03710</name>
</gene>